<dbReference type="PANTHER" id="PTHR11132">
    <property type="entry name" value="SOLUTE CARRIER FAMILY 35"/>
    <property type="match status" value="1"/>
</dbReference>
<feature type="transmembrane region" description="Helical" evidence="6">
    <location>
        <begin position="83"/>
        <end position="103"/>
    </location>
</feature>
<feature type="transmembrane region" description="Helical" evidence="6">
    <location>
        <begin position="326"/>
        <end position="345"/>
    </location>
</feature>
<comment type="caution">
    <text evidence="8">The sequence shown here is derived from an EMBL/GenBank/DDBJ whole genome shotgun (WGS) entry which is preliminary data.</text>
</comment>
<evidence type="ECO:0000259" key="7">
    <source>
        <dbReference type="Pfam" id="PF03151"/>
    </source>
</evidence>
<dbReference type="Proteomes" id="UP000629468">
    <property type="component" value="Unassembled WGS sequence"/>
</dbReference>
<dbReference type="EMBL" id="JABXXO010000012">
    <property type="protein sequence ID" value="KAF7762163.1"/>
    <property type="molecule type" value="Genomic_DNA"/>
</dbReference>
<feature type="transmembrane region" description="Helical" evidence="6">
    <location>
        <begin position="141"/>
        <end position="159"/>
    </location>
</feature>
<name>A0A8H7C4S3_AGABI</name>
<dbReference type="SUPFAM" id="SSF103481">
    <property type="entry name" value="Multidrug resistance efflux transporter EmrE"/>
    <property type="match status" value="1"/>
</dbReference>
<comment type="subcellular location">
    <subcellularLocation>
        <location evidence="1">Membrane</location>
        <topology evidence="1">Multi-pass membrane protein</topology>
    </subcellularLocation>
</comment>
<accession>A0A8H7C4S3</accession>
<evidence type="ECO:0000313" key="8">
    <source>
        <dbReference type="EMBL" id="KAF7762163.1"/>
    </source>
</evidence>
<feature type="transmembrane region" description="Helical" evidence="6">
    <location>
        <begin position="428"/>
        <end position="461"/>
    </location>
</feature>
<feature type="transmembrane region" description="Helical" evidence="6">
    <location>
        <begin position="109"/>
        <end position="129"/>
    </location>
</feature>
<dbReference type="InterPro" id="IPR037185">
    <property type="entry name" value="EmrE-like"/>
</dbReference>
<feature type="region of interest" description="Disordered" evidence="5">
    <location>
        <begin position="264"/>
        <end position="283"/>
    </location>
</feature>
<evidence type="ECO:0000313" key="9">
    <source>
        <dbReference type="Proteomes" id="UP000629468"/>
    </source>
</evidence>
<keyword evidence="4 6" id="KW-0472">Membrane</keyword>
<feature type="domain" description="Sugar phosphate transporter" evidence="7">
    <location>
        <begin position="84"/>
        <end position="241"/>
    </location>
</feature>
<keyword evidence="3 6" id="KW-1133">Transmembrane helix</keyword>
<keyword evidence="2 6" id="KW-0812">Transmembrane</keyword>
<feature type="transmembrane region" description="Helical" evidence="6">
    <location>
        <begin position="389"/>
        <end position="408"/>
    </location>
</feature>
<evidence type="ECO:0000256" key="6">
    <source>
        <dbReference type="SAM" id="Phobius"/>
    </source>
</evidence>
<gene>
    <name evidence="8" type="ORF">Agabi119p4_8756</name>
</gene>
<evidence type="ECO:0000256" key="5">
    <source>
        <dbReference type="SAM" id="MobiDB-lite"/>
    </source>
</evidence>
<feature type="transmembrane region" description="Helical" evidence="6">
    <location>
        <begin position="357"/>
        <end position="377"/>
    </location>
</feature>
<feature type="compositionally biased region" description="Basic and acidic residues" evidence="5">
    <location>
        <begin position="264"/>
        <end position="282"/>
    </location>
</feature>
<organism evidence="8 9">
    <name type="scientific">Agaricus bisporus var. burnettii</name>
    <dbReference type="NCBI Taxonomy" id="192524"/>
    <lineage>
        <taxon>Eukaryota</taxon>
        <taxon>Fungi</taxon>
        <taxon>Dikarya</taxon>
        <taxon>Basidiomycota</taxon>
        <taxon>Agaricomycotina</taxon>
        <taxon>Agaricomycetes</taxon>
        <taxon>Agaricomycetidae</taxon>
        <taxon>Agaricales</taxon>
        <taxon>Agaricineae</taxon>
        <taxon>Agaricaceae</taxon>
        <taxon>Agaricus</taxon>
    </lineage>
</organism>
<protein>
    <recommendedName>
        <fullName evidence="7">Sugar phosphate transporter domain-containing protein</fullName>
    </recommendedName>
</protein>
<dbReference type="InterPro" id="IPR004853">
    <property type="entry name" value="Sugar_P_trans_dom"/>
</dbReference>
<feature type="transmembrane region" description="Helical" evidence="6">
    <location>
        <begin position="171"/>
        <end position="191"/>
    </location>
</feature>
<feature type="domain" description="Sugar phosphate transporter" evidence="7">
    <location>
        <begin position="390"/>
        <end position="460"/>
    </location>
</feature>
<reference evidence="8 9" key="1">
    <citation type="journal article" name="Sci. Rep.">
        <title>Telomere-to-telomere assembled and centromere annotated genomes of the two main subspecies of the button mushroom Agaricus bisporus reveal especially polymorphic chromosome ends.</title>
        <authorList>
            <person name="Sonnenberg A.S.M."/>
            <person name="Sedaghat-Telgerd N."/>
            <person name="Lavrijssen B."/>
            <person name="Ohm R.A."/>
            <person name="Hendrickx P.M."/>
            <person name="Scholtmeijer K."/>
            <person name="Baars J.J.P."/>
            <person name="van Peer A."/>
        </authorList>
    </citation>
    <scope>NUCLEOTIDE SEQUENCE [LARGE SCALE GENOMIC DNA]</scope>
    <source>
        <strain evidence="8 9">H119_p4</strain>
    </source>
</reference>
<evidence type="ECO:0000256" key="4">
    <source>
        <dbReference type="ARBA" id="ARBA00023136"/>
    </source>
</evidence>
<dbReference type="Pfam" id="PF03151">
    <property type="entry name" value="TPT"/>
    <property type="match status" value="2"/>
</dbReference>
<evidence type="ECO:0000256" key="3">
    <source>
        <dbReference type="ARBA" id="ARBA00022989"/>
    </source>
</evidence>
<dbReference type="InterPro" id="IPR050186">
    <property type="entry name" value="TPT_transporter"/>
</dbReference>
<proteinExistence type="predicted"/>
<feature type="transmembrane region" description="Helical" evidence="6">
    <location>
        <begin position="203"/>
        <end position="220"/>
    </location>
</feature>
<sequence length="475" mass="52018">MASGDSPPVRSRKAVRLSSIHLGRRSYPKAVDFPPSPSPHADAFTPFPPDVLPEHTAPISLGHSRRNSLVIAQKTLQVPASPAFWVMLWFSLNFTLTLCNKLVLNKFPFPYSITAFHALGGCVGTWLTVRHEDRPPTMSRGQIAVLLSFSVLYTLNIVVSNVSLQLVTVPFHQVVRSSSPFFTLILSFLLLNSRVARSKMMSLIPVVLGVGLATYGDYYYTLSGFLLTLFGTFLASLKTVVTNILQSPYSHTYPDLKEPLCAHEDKPQHQHPDVRSTGRDRSSSISITVTLAPDNSEKTPSKHQTRLFPLSTVSSIPKLHLTPVQLLYLLSPLALFQCALLALYFGEIEEIINRFQLYRFTGLGPVVPLFNLGVGAGSEARTFGSMMPGVFGLVINASMAFALNVVSFHTNRKVGALGMSVAANVKQVLTIITSVGLFSLTITGMNCIGIFLTLLGGVWYAKVDYEEESSLSTKL</sequence>
<dbReference type="GO" id="GO:0016020">
    <property type="term" value="C:membrane"/>
    <property type="evidence" value="ECO:0007669"/>
    <property type="project" value="UniProtKB-SubCell"/>
</dbReference>
<evidence type="ECO:0000256" key="2">
    <source>
        <dbReference type="ARBA" id="ARBA00022692"/>
    </source>
</evidence>
<dbReference type="AlphaFoldDB" id="A0A8H7C4S3"/>
<evidence type="ECO:0000256" key="1">
    <source>
        <dbReference type="ARBA" id="ARBA00004141"/>
    </source>
</evidence>